<keyword evidence="3" id="KW-1185">Reference proteome</keyword>
<dbReference type="EMBL" id="CP053697">
    <property type="protein sequence ID" value="QKE65193.1"/>
    <property type="molecule type" value="Genomic_DNA"/>
</dbReference>
<dbReference type="KEGG" id="pcam:HNE05_18130"/>
<dbReference type="NCBIfam" id="TIGR03362">
    <property type="entry name" value="VI_chp_7"/>
    <property type="match status" value="1"/>
</dbReference>
<dbReference type="PANTHER" id="PTHR37024:SF5">
    <property type="entry name" value="IMPA N-TERMINAL DOMAIN-CONTAINING PROTEIN"/>
    <property type="match status" value="1"/>
</dbReference>
<evidence type="ECO:0000259" key="1">
    <source>
        <dbReference type="Pfam" id="PF06812"/>
    </source>
</evidence>
<evidence type="ECO:0000313" key="2">
    <source>
        <dbReference type="EMBL" id="QKE65193.1"/>
    </source>
</evidence>
<accession>A0A6M8FG40</accession>
<protein>
    <submittedName>
        <fullName evidence="2">Type VI secretion system protein TssA</fullName>
    </submittedName>
</protein>
<reference evidence="2" key="1">
    <citation type="submission" date="2020-07" db="EMBL/GenBank/DDBJ databases">
        <title>Nitrate ammonifying Pseudomonas campi sp. nov. isolated from German agricultural grassland.</title>
        <authorList>
            <person name="Timsy T."/>
            <person name="Ulrich A."/>
            <person name="Spanner T."/>
            <person name="Foesel B."/>
            <person name="Kolb S."/>
            <person name="Horn M.A."/>
            <person name="Behrendt U."/>
        </authorList>
    </citation>
    <scope>NUCLEOTIDE SEQUENCE</scope>
    <source>
        <strain evidence="2">S1-A32-2</strain>
    </source>
</reference>
<dbReference type="InterPro" id="IPR017739">
    <property type="entry name" value="T6SS-assoc_VCA0119"/>
</dbReference>
<organism evidence="2 3">
    <name type="scientific">Aquipseudomonas campi</name>
    <dbReference type="NCBI Taxonomy" id="2731681"/>
    <lineage>
        <taxon>Bacteria</taxon>
        <taxon>Pseudomonadati</taxon>
        <taxon>Pseudomonadota</taxon>
        <taxon>Gammaproteobacteria</taxon>
        <taxon>Pseudomonadales</taxon>
        <taxon>Pseudomonadaceae</taxon>
        <taxon>Aquipseudomonas</taxon>
    </lineage>
</organism>
<name>A0A6M8FG40_9GAMM</name>
<feature type="domain" description="ImpA N-terminal" evidence="1">
    <location>
        <begin position="17"/>
        <end position="127"/>
    </location>
</feature>
<evidence type="ECO:0000313" key="3">
    <source>
        <dbReference type="Proteomes" id="UP000501379"/>
    </source>
</evidence>
<dbReference type="Pfam" id="PF16989">
    <property type="entry name" value="T6SS_VasJ"/>
    <property type="match status" value="1"/>
</dbReference>
<dbReference type="Pfam" id="PF06812">
    <property type="entry name" value="ImpA_N"/>
    <property type="match status" value="1"/>
</dbReference>
<dbReference type="InterPro" id="IPR010657">
    <property type="entry name" value="ImpA_N"/>
</dbReference>
<dbReference type="Proteomes" id="UP000501379">
    <property type="component" value="Chromosome"/>
</dbReference>
<sequence length="521" mass="58267">MTVSSSLAEHYLQLANTPIKEGDFAGADIRYSPEYEVLERELEKAAAMHQTDAIDWQKVREQSEALLREQSKDLRVASWLTWSLYQRENLSGLQAGLGLLHQLCSQHWDELHPRKERTRAAAFAWLTPRLEKALGEDIPVATQLPLFRTLAELLRKLEGCLSAHLGEDAPLLLPLCRRIDEQINRATQGQAEPGVVGAALAQVKQAASQVFSASTPIDNERDAHKSLRALQDGARPLCGWWLKQKASDIRALRLARTLLWLPIDSLPERNAEQVTALRGLPVDKLASYRERFAAGQYADLLLELETSIARAPFWLDGQRLAWECLQELGAEPAMAEVEIQLALFLQRVPGLEELCFHDGLPFADAETRAWIGAHVLPHLQTASTEPAPTLTSDGGSLPAWEVALQAVLPQLRKDGLKAAVQQLKQGMAQAQGGRARFFWQLSLARLCSAAKKHELAKTQLESLDQTLQASGLGEWEPDLALEVLRLLHSCYELLPQSHVIRERKEEIHRRLCHLDLEVVLD</sequence>
<proteinExistence type="predicted"/>
<dbReference type="AlphaFoldDB" id="A0A6M8FG40"/>
<dbReference type="RefSeq" id="WP_173210855.1">
    <property type="nucleotide sequence ID" value="NZ_CP053697.2"/>
</dbReference>
<gene>
    <name evidence="2" type="primary">tssA</name>
    <name evidence="2" type="ORF">HNE05_18130</name>
</gene>
<dbReference type="PANTHER" id="PTHR37024">
    <property type="entry name" value="TYPE VI SECRETION SYSTEM DUF2094 AND IMPA-RELATED DOMAIN PROTEIN"/>
    <property type="match status" value="1"/>
</dbReference>